<evidence type="ECO:0000313" key="3">
    <source>
        <dbReference type="Proteomes" id="UP000799441"/>
    </source>
</evidence>
<feature type="chain" id="PRO_5040513822" evidence="1">
    <location>
        <begin position="21"/>
        <end position="347"/>
    </location>
</feature>
<dbReference type="AlphaFoldDB" id="A0A9P4ULW3"/>
<accession>A0A9P4ULW3</accession>
<proteinExistence type="predicted"/>
<dbReference type="OrthoDB" id="3634414at2759"/>
<dbReference type="Proteomes" id="UP000799441">
    <property type="component" value="Unassembled WGS sequence"/>
</dbReference>
<dbReference type="InterPro" id="IPR045702">
    <property type="entry name" value="DUF6060"/>
</dbReference>
<keyword evidence="1" id="KW-0732">Signal</keyword>
<evidence type="ECO:0000313" key="2">
    <source>
        <dbReference type="EMBL" id="KAF2718949.1"/>
    </source>
</evidence>
<gene>
    <name evidence="2" type="ORF">K431DRAFT_305544</name>
</gene>
<protein>
    <submittedName>
        <fullName evidence="2">Uncharacterized protein</fullName>
    </submittedName>
</protein>
<comment type="caution">
    <text evidence="2">The sequence shown here is derived from an EMBL/GenBank/DDBJ whole genome shotgun (WGS) entry which is preliminary data.</text>
</comment>
<name>A0A9P4ULW3_9PEZI</name>
<reference evidence="2" key="1">
    <citation type="journal article" date="2020" name="Stud. Mycol.">
        <title>101 Dothideomycetes genomes: a test case for predicting lifestyles and emergence of pathogens.</title>
        <authorList>
            <person name="Haridas S."/>
            <person name="Albert R."/>
            <person name="Binder M."/>
            <person name="Bloem J."/>
            <person name="Labutti K."/>
            <person name="Salamov A."/>
            <person name="Andreopoulos B."/>
            <person name="Baker S."/>
            <person name="Barry K."/>
            <person name="Bills G."/>
            <person name="Bluhm B."/>
            <person name="Cannon C."/>
            <person name="Castanera R."/>
            <person name="Culley D."/>
            <person name="Daum C."/>
            <person name="Ezra D."/>
            <person name="Gonzalez J."/>
            <person name="Henrissat B."/>
            <person name="Kuo A."/>
            <person name="Liang C."/>
            <person name="Lipzen A."/>
            <person name="Lutzoni F."/>
            <person name="Magnuson J."/>
            <person name="Mondo S."/>
            <person name="Nolan M."/>
            <person name="Ohm R."/>
            <person name="Pangilinan J."/>
            <person name="Park H.-J."/>
            <person name="Ramirez L."/>
            <person name="Alfaro M."/>
            <person name="Sun H."/>
            <person name="Tritt A."/>
            <person name="Yoshinaga Y."/>
            <person name="Zwiers L.-H."/>
            <person name="Turgeon B."/>
            <person name="Goodwin S."/>
            <person name="Spatafora J."/>
            <person name="Crous P."/>
            <person name="Grigoriev I."/>
        </authorList>
    </citation>
    <scope>NUCLEOTIDE SEQUENCE</scope>
    <source>
        <strain evidence="2">CBS 116435</strain>
    </source>
</reference>
<feature type="signal peptide" evidence="1">
    <location>
        <begin position="1"/>
        <end position="20"/>
    </location>
</feature>
<evidence type="ECO:0000256" key="1">
    <source>
        <dbReference type="SAM" id="SignalP"/>
    </source>
</evidence>
<dbReference type="Pfam" id="PF19535">
    <property type="entry name" value="DUF6060"/>
    <property type="match status" value="1"/>
</dbReference>
<keyword evidence="3" id="KW-1185">Reference proteome</keyword>
<dbReference type="EMBL" id="MU003817">
    <property type="protein sequence ID" value="KAF2718949.1"/>
    <property type="molecule type" value="Genomic_DNA"/>
</dbReference>
<sequence>MQSIVAASTLMGLWATQVLAQDQLGLCTGAGCEYCPNKLTTAGKGYPTCVVYDRDTTLGGFQDQYKLVADTREVWFDIPLDPNPQCKTIVRSPAGNDQENCGYPVVANRGGVCFKAEIKPSFMIQFCCGTGDCTAAGVEKRDDNSLVFSSVVLRDAEGDLVVPHSVGQDGIDRMPVFLEDYGVDNATITPSKTPSGALVYKIDLPQRTAKAKRDCDHYEPDGDPYTKTGLTSQQVGGYICGKNTRVDITNENSVSRSTTFGSSVSDPFGIVSASIEFTTEEEASQSYTYSFTPEKAMCGHVAFTPFFTCTGGTITGCDGGDQKGEVCTAKRIDKSQIDGAYHFVQTG</sequence>
<organism evidence="2 3">
    <name type="scientific">Polychaeton citri CBS 116435</name>
    <dbReference type="NCBI Taxonomy" id="1314669"/>
    <lineage>
        <taxon>Eukaryota</taxon>
        <taxon>Fungi</taxon>
        <taxon>Dikarya</taxon>
        <taxon>Ascomycota</taxon>
        <taxon>Pezizomycotina</taxon>
        <taxon>Dothideomycetes</taxon>
        <taxon>Dothideomycetidae</taxon>
        <taxon>Capnodiales</taxon>
        <taxon>Capnodiaceae</taxon>
        <taxon>Polychaeton</taxon>
    </lineage>
</organism>